<dbReference type="AlphaFoldDB" id="A0A0J6SPP9"/>
<organism evidence="2 3">
    <name type="scientific">Methylobacterium variabile</name>
    <dbReference type="NCBI Taxonomy" id="298794"/>
    <lineage>
        <taxon>Bacteria</taxon>
        <taxon>Pseudomonadati</taxon>
        <taxon>Pseudomonadota</taxon>
        <taxon>Alphaproteobacteria</taxon>
        <taxon>Hyphomicrobiales</taxon>
        <taxon>Methylobacteriaceae</taxon>
        <taxon>Methylobacterium</taxon>
    </lineage>
</organism>
<evidence type="ECO:0008006" key="4">
    <source>
        <dbReference type="Google" id="ProtNLM"/>
    </source>
</evidence>
<accession>A0A0J6SPP9</accession>
<feature type="region of interest" description="Disordered" evidence="1">
    <location>
        <begin position="1"/>
        <end position="21"/>
    </location>
</feature>
<name>A0A0J6SPP9_9HYPH</name>
<dbReference type="PATRIC" id="fig|298794.3.peg.487"/>
<evidence type="ECO:0000256" key="1">
    <source>
        <dbReference type="SAM" id="MobiDB-lite"/>
    </source>
</evidence>
<evidence type="ECO:0000313" key="2">
    <source>
        <dbReference type="EMBL" id="KMO35649.1"/>
    </source>
</evidence>
<dbReference type="RefSeq" id="WP_048445383.1">
    <property type="nucleotide sequence ID" value="NZ_LABY01000113.1"/>
</dbReference>
<comment type="caution">
    <text evidence="2">The sequence shown here is derived from an EMBL/GenBank/DDBJ whole genome shotgun (WGS) entry which is preliminary data.</text>
</comment>
<dbReference type="Proteomes" id="UP000035955">
    <property type="component" value="Unassembled WGS sequence"/>
</dbReference>
<dbReference type="EMBL" id="LABY01000113">
    <property type="protein sequence ID" value="KMO35649.1"/>
    <property type="molecule type" value="Genomic_DNA"/>
</dbReference>
<dbReference type="InterPro" id="IPR009325">
    <property type="entry name" value="DUF983"/>
</dbReference>
<dbReference type="Pfam" id="PF06170">
    <property type="entry name" value="DUF983"/>
    <property type="match status" value="1"/>
</dbReference>
<keyword evidence="3" id="KW-1185">Reference proteome</keyword>
<evidence type="ECO:0000313" key="3">
    <source>
        <dbReference type="Proteomes" id="UP000035955"/>
    </source>
</evidence>
<feature type="region of interest" description="Disordered" evidence="1">
    <location>
        <begin position="149"/>
        <end position="180"/>
    </location>
</feature>
<reference evidence="2 3" key="1">
    <citation type="submission" date="2015-03" db="EMBL/GenBank/DDBJ databases">
        <title>Genome sequencing of Methylobacterium variabile DSM 16961.</title>
        <authorList>
            <person name="Chaudhry V."/>
            <person name="Patil P.B."/>
        </authorList>
    </citation>
    <scope>NUCLEOTIDE SEQUENCE [LARGE SCALE GENOMIC DNA]</scope>
    <source>
        <strain evidence="2 3">DSM 16961</strain>
    </source>
</reference>
<feature type="compositionally biased region" description="Basic and acidic residues" evidence="1">
    <location>
        <begin position="152"/>
        <end position="180"/>
    </location>
</feature>
<proteinExistence type="predicted"/>
<gene>
    <name evidence="2" type="ORF">VQ02_16990</name>
</gene>
<sequence>MIEIHAGPAAETAETPAARPGTDPSWALAMWRGFRNRCPHCDEGRLFHRFLKVRGSCEACGAELHHHRADDLPPYLVIFVVGHLVGLAILETEMRLDVPLWFQMTVWPTVALVASLLLLQPTKGAVVGLQYALGMHGFSAIRRAGAQSADGLGRHELGQDETETRDGGRTDGRERGAGRP</sequence>
<protein>
    <recommendedName>
        <fullName evidence="4">Zinc-finger protein</fullName>
    </recommendedName>
</protein>